<evidence type="ECO:0000259" key="6">
    <source>
        <dbReference type="Pfam" id="PF01343"/>
    </source>
</evidence>
<dbReference type="PANTHER" id="PTHR33209">
    <property type="entry name" value="PROTEASE 4"/>
    <property type="match status" value="1"/>
</dbReference>
<dbReference type="InterPro" id="IPR004634">
    <property type="entry name" value="Pept_S49_pIV"/>
</dbReference>
<evidence type="ECO:0000313" key="7">
    <source>
        <dbReference type="EMBL" id="RED17588.1"/>
    </source>
</evidence>
<reference evidence="7 8" key="1">
    <citation type="submission" date="2018-07" db="EMBL/GenBank/DDBJ databases">
        <title>Genomic Encyclopedia of Type Strains, Phase IV (KMG-IV): sequencing the most valuable type-strain genomes for metagenomic binning, comparative biology and taxonomic classification.</title>
        <authorList>
            <person name="Goeker M."/>
        </authorList>
    </citation>
    <scope>NUCLEOTIDE SEQUENCE [LARGE SCALE GENOMIC DNA]</scope>
    <source>
        <strain evidence="7 8">DSM 26725</strain>
    </source>
</reference>
<evidence type="ECO:0000256" key="1">
    <source>
        <dbReference type="ARBA" id="ARBA00008683"/>
    </source>
</evidence>
<dbReference type="PANTHER" id="PTHR33209:SF1">
    <property type="entry name" value="PEPTIDASE S49 DOMAIN-CONTAINING PROTEIN"/>
    <property type="match status" value="1"/>
</dbReference>
<dbReference type="GO" id="GO:0006465">
    <property type="term" value="P:signal peptide processing"/>
    <property type="evidence" value="ECO:0007669"/>
    <property type="project" value="InterPro"/>
</dbReference>
<dbReference type="OrthoDB" id="9764363at2"/>
<keyword evidence="2 7" id="KW-0645">Protease</keyword>
<evidence type="ECO:0000256" key="3">
    <source>
        <dbReference type="ARBA" id="ARBA00022801"/>
    </source>
</evidence>
<feature type="active site" description="Proton donor/acceptor" evidence="5">
    <location>
        <position position="192"/>
    </location>
</feature>
<gene>
    <name evidence="7" type="ORF">DFR46_2638</name>
</gene>
<accession>A0A3D9FIW3</accession>
<dbReference type="RefSeq" id="WP_116236840.1">
    <property type="nucleotide sequence ID" value="NZ_QRDP01000004.1"/>
</dbReference>
<protein>
    <submittedName>
        <fullName evidence="7">Protease-4</fullName>
    </submittedName>
</protein>
<dbReference type="Gene3D" id="6.20.330.10">
    <property type="match status" value="1"/>
</dbReference>
<dbReference type="Gene3D" id="3.90.226.10">
    <property type="entry name" value="2-enoyl-CoA Hydratase, Chain A, domain 1"/>
    <property type="match status" value="2"/>
</dbReference>
<feature type="domain" description="Peptidase S49" evidence="6">
    <location>
        <begin position="379"/>
        <end position="526"/>
    </location>
</feature>
<dbReference type="SUPFAM" id="SSF52096">
    <property type="entry name" value="ClpP/crotonase"/>
    <property type="match status" value="2"/>
</dbReference>
<feature type="active site" description="Nucleophile" evidence="5">
    <location>
        <position position="392"/>
    </location>
</feature>
<evidence type="ECO:0000256" key="5">
    <source>
        <dbReference type="PIRSR" id="PIRSR001217-1"/>
    </source>
</evidence>
<dbReference type="NCBIfam" id="TIGR00705">
    <property type="entry name" value="SppA_67K"/>
    <property type="match status" value="1"/>
</dbReference>
<organism evidence="7 8">
    <name type="scientific">Parasphingopyxis lamellibrachiae</name>
    <dbReference type="NCBI Taxonomy" id="680125"/>
    <lineage>
        <taxon>Bacteria</taxon>
        <taxon>Pseudomonadati</taxon>
        <taxon>Pseudomonadota</taxon>
        <taxon>Alphaproteobacteria</taxon>
        <taxon>Sphingomonadales</taxon>
        <taxon>Sphingomonadaceae</taxon>
        <taxon>Parasphingopyxis</taxon>
    </lineage>
</organism>
<dbReference type="AlphaFoldDB" id="A0A3D9FIW3"/>
<dbReference type="InterPro" id="IPR029045">
    <property type="entry name" value="ClpP/crotonase-like_dom_sf"/>
</dbReference>
<dbReference type="InterPro" id="IPR047217">
    <property type="entry name" value="S49_SppA_67K_type_N"/>
</dbReference>
<evidence type="ECO:0000256" key="4">
    <source>
        <dbReference type="ARBA" id="ARBA00022825"/>
    </source>
</evidence>
<dbReference type="GO" id="GO:0008236">
    <property type="term" value="F:serine-type peptidase activity"/>
    <property type="evidence" value="ECO:0007669"/>
    <property type="project" value="UniProtKB-KW"/>
</dbReference>
<name>A0A3D9FIW3_9SPHN</name>
<keyword evidence="3" id="KW-0378">Hydrolase</keyword>
<keyword evidence="4" id="KW-0720">Serine protease</keyword>
<dbReference type="GO" id="GO:0016020">
    <property type="term" value="C:membrane"/>
    <property type="evidence" value="ECO:0007669"/>
    <property type="project" value="InterPro"/>
</dbReference>
<dbReference type="InterPro" id="IPR002142">
    <property type="entry name" value="Peptidase_S49"/>
</dbReference>
<dbReference type="EMBL" id="QRDP01000004">
    <property type="protein sequence ID" value="RED17588.1"/>
    <property type="molecule type" value="Genomic_DNA"/>
</dbReference>
<evidence type="ECO:0000256" key="2">
    <source>
        <dbReference type="ARBA" id="ARBA00022670"/>
    </source>
</evidence>
<sequence>MRLLSGAWKILVGIKDGLVLLLLLLFFGLLYAALTSSPNPVVPGTGALHLNLEGVIVEQPEQISPFDTLTGGEAIPQHRLRDIVQALESAATDDRVTAVALDLDGFLGGGQTAIARVGDALQTVRDADKPVIAYATGYGDDGYALAAHASEVWVHPMGGALILGPGGNRLYFGDMLTRFGVTANIFRAGTYKSAVEPFSRSDQSPESREASQALADTLFEAWREDVAQARPDANLDAIIATPADMVDAANGNLATAARDAGMVDHIGTRLEWQARLAEVSGEDDKTGFQSIRLANWIAASPRSGGGTNIGVVTVAGTIVDGEAPPGTAGGETIATLLEEATRNHDFSALVVRVDSPGGSALASERIRRAILAAAEAEGDIPVIVSMGNLAASGGYWVATAGDYLFAEPGTITGSIGVFSIVPTFEGTLDQLDIGSDGVRTTPLSGEPDIFGGLAPETQRLFQSGTEDIYRRFLTLVAENRDMPRERIAELAEGRVWAGATARQLGLVDRFGNLDDAIAEAASRAEVASDDVRILWIEQPPDPFAEFIRNWTREDDAEETATPRDIWTMLAPDPRAILATMTAEMQLLLNGPAMQLRCLECPVEIIPGRSRAAESETFQTLLTGWLRG</sequence>
<dbReference type="CDD" id="cd07023">
    <property type="entry name" value="S49_Sppa_N_C"/>
    <property type="match status" value="1"/>
</dbReference>
<dbReference type="PIRSF" id="PIRSF001217">
    <property type="entry name" value="Protease_4_SppA"/>
    <property type="match status" value="1"/>
</dbReference>
<evidence type="ECO:0000313" key="8">
    <source>
        <dbReference type="Proteomes" id="UP000256310"/>
    </source>
</evidence>
<dbReference type="Proteomes" id="UP000256310">
    <property type="component" value="Unassembled WGS sequence"/>
</dbReference>
<keyword evidence="8" id="KW-1185">Reference proteome</keyword>
<comment type="similarity">
    <text evidence="1">Belongs to the peptidase S49 family.</text>
</comment>
<feature type="domain" description="Peptidase S49" evidence="6">
    <location>
        <begin position="125"/>
        <end position="278"/>
    </location>
</feature>
<dbReference type="CDD" id="cd07018">
    <property type="entry name" value="S49_SppA_67K_type"/>
    <property type="match status" value="1"/>
</dbReference>
<dbReference type="InterPro" id="IPR047272">
    <property type="entry name" value="S49_SppA_C"/>
</dbReference>
<comment type="caution">
    <text evidence="7">The sequence shown here is derived from an EMBL/GenBank/DDBJ whole genome shotgun (WGS) entry which is preliminary data.</text>
</comment>
<dbReference type="Pfam" id="PF01343">
    <property type="entry name" value="Peptidase_S49"/>
    <property type="match status" value="2"/>
</dbReference>
<proteinExistence type="inferred from homology"/>